<dbReference type="RefSeq" id="WP_337109512.1">
    <property type="nucleotide sequence ID" value="NZ_JAPYKS010000056.1"/>
</dbReference>
<proteinExistence type="inferred from homology"/>
<evidence type="ECO:0000313" key="8">
    <source>
        <dbReference type="Proteomes" id="UP001387293"/>
    </source>
</evidence>
<organism evidence="7 8">
    <name type="scientific">Mesorhizobium salmacidum</name>
    <dbReference type="NCBI Taxonomy" id="3015171"/>
    <lineage>
        <taxon>Bacteria</taxon>
        <taxon>Pseudomonadati</taxon>
        <taxon>Pseudomonadota</taxon>
        <taxon>Alphaproteobacteria</taxon>
        <taxon>Hyphomicrobiales</taxon>
        <taxon>Phyllobacteriaceae</taxon>
        <taxon>Mesorhizobium</taxon>
    </lineage>
</organism>
<keyword evidence="2" id="KW-0805">Transcription regulation</keyword>
<evidence type="ECO:0000256" key="5">
    <source>
        <dbReference type="SAM" id="Coils"/>
    </source>
</evidence>
<dbReference type="PANTHER" id="PTHR30537:SF74">
    <property type="entry name" value="HTH-TYPE TRANSCRIPTIONAL REGULATOR TRPI"/>
    <property type="match status" value="1"/>
</dbReference>
<dbReference type="Pfam" id="PF00126">
    <property type="entry name" value="HTH_1"/>
    <property type="match status" value="1"/>
</dbReference>
<keyword evidence="3" id="KW-0238">DNA-binding</keyword>
<keyword evidence="5" id="KW-0175">Coiled coil</keyword>
<evidence type="ECO:0000259" key="6">
    <source>
        <dbReference type="PROSITE" id="PS50931"/>
    </source>
</evidence>
<comment type="caution">
    <text evidence="7">The sequence shown here is derived from an EMBL/GenBank/DDBJ whole genome shotgun (WGS) entry which is preliminary data.</text>
</comment>
<evidence type="ECO:0000256" key="3">
    <source>
        <dbReference type="ARBA" id="ARBA00023125"/>
    </source>
</evidence>
<dbReference type="InterPro" id="IPR036388">
    <property type="entry name" value="WH-like_DNA-bd_sf"/>
</dbReference>
<dbReference type="InterPro" id="IPR005119">
    <property type="entry name" value="LysR_subst-bd"/>
</dbReference>
<sequence>MTKIWFSTTPHGRKSRSFDIAPTKVLCGQLHESRKDNCVSANNVGPLQFVGRHHLPSHALLRSFESAARHESFSQAAEELNLTQSAVSRQVKQLEETIGVTMFRRVGRGVTLTDPGRRFAEDLAADLDSLKQSVARAIAAGERHPTLRIGILPTFANRWLIPKLGTFLNEHPGLEIRMETRTAPFDITRERFNVAIHFGKANWPDARMNKLFDEEMMPVASPKFRDMYSASDPSRLAEAPLLHLISRESAWFDWFALKGTRDKRLLSGRHFDQFSMIISAAACSIGAALLPKYLIEIEMNQGVLVPLSTTPLRTHNSYFVVSAAGDVNPQVSSFTRWLISTARRTSITNTYG</sequence>
<evidence type="ECO:0000256" key="2">
    <source>
        <dbReference type="ARBA" id="ARBA00023015"/>
    </source>
</evidence>
<dbReference type="PROSITE" id="PS50931">
    <property type="entry name" value="HTH_LYSR"/>
    <property type="match status" value="1"/>
</dbReference>
<keyword evidence="8" id="KW-1185">Reference proteome</keyword>
<feature type="coiled-coil region" evidence="5">
    <location>
        <begin position="77"/>
        <end position="140"/>
    </location>
</feature>
<gene>
    <name evidence="7" type="ORF">O7A60_31325</name>
</gene>
<reference evidence="7 8" key="1">
    <citation type="submission" date="2022-12" db="EMBL/GenBank/DDBJ databases">
        <authorList>
            <person name="Muema E."/>
        </authorList>
    </citation>
    <scope>NUCLEOTIDE SEQUENCE [LARGE SCALE GENOMIC DNA]</scope>
    <source>
        <strain evidence="8">1326</strain>
    </source>
</reference>
<dbReference type="SUPFAM" id="SSF46785">
    <property type="entry name" value="Winged helix' DNA-binding domain"/>
    <property type="match status" value="1"/>
</dbReference>
<dbReference type="Gene3D" id="3.40.190.10">
    <property type="entry name" value="Periplasmic binding protein-like II"/>
    <property type="match status" value="2"/>
</dbReference>
<dbReference type="PRINTS" id="PR00039">
    <property type="entry name" value="HTHLYSR"/>
</dbReference>
<dbReference type="Proteomes" id="UP001387293">
    <property type="component" value="Unassembled WGS sequence"/>
</dbReference>
<dbReference type="PANTHER" id="PTHR30537">
    <property type="entry name" value="HTH-TYPE TRANSCRIPTIONAL REGULATOR"/>
    <property type="match status" value="1"/>
</dbReference>
<feature type="domain" description="HTH lysR-type" evidence="6">
    <location>
        <begin position="60"/>
        <end position="113"/>
    </location>
</feature>
<evidence type="ECO:0000256" key="1">
    <source>
        <dbReference type="ARBA" id="ARBA00009437"/>
    </source>
</evidence>
<dbReference type="Gene3D" id="1.10.10.10">
    <property type="entry name" value="Winged helix-like DNA-binding domain superfamily/Winged helix DNA-binding domain"/>
    <property type="match status" value="1"/>
</dbReference>
<dbReference type="InterPro" id="IPR000847">
    <property type="entry name" value="LysR_HTH_N"/>
</dbReference>
<keyword evidence="4" id="KW-0804">Transcription</keyword>
<evidence type="ECO:0000313" key="7">
    <source>
        <dbReference type="EMBL" id="MEI9413194.1"/>
    </source>
</evidence>
<dbReference type="EMBL" id="JAPYKS010000056">
    <property type="protein sequence ID" value="MEI9413194.1"/>
    <property type="molecule type" value="Genomic_DNA"/>
</dbReference>
<evidence type="ECO:0000256" key="4">
    <source>
        <dbReference type="ARBA" id="ARBA00023163"/>
    </source>
</evidence>
<dbReference type="InterPro" id="IPR058163">
    <property type="entry name" value="LysR-type_TF_proteobact-type"/>
</dbReference>
<dbReference type="InterPro" id="IPR036390">
    <property type="entry name" value="WH_DNA-bd_sf"/>
</dbReference>
<comment type="similarity">
    <text evidence="1">Belongs to the LysR transcriptional regulatory family.</text>
</comment>
<dbReference type="SUPFAM" id="SSF53850">
    <property type="entry name" value="Periplasmic binding protein-like II"/>
    <property type="match status" value="1"/>
</dbReference>
<protein>
    <submittedName>
        <fullName evidence="7">LysR substrate-binding domain-containing protein</fullName>
    </submittedName>
</protein>
<accession>A0ABU8L8A3</accession>
<dbReference type="Pfam" id="PF03466">
    <property type="entry name" value="LysR_substrate"/>
    <property type="match status" value="1"/>
</dbReference>
<name>A0ABU8L8A3_9HYPH</name>